<accession>A0AAV4X051</accession>
<evidence type="ECO:0000256" key="1">
    <source>
        <dbReference type="SAM" id="Phobius"/>
    </source>
</evidence>
<feature type="transmembrane region" description="Helical" evidence="1">
    <location>
        <begin position="45"/>
        <end position="65"/>
    </location>
</feature>
<sequence>MHLPPTLLRSSRTQMWLPSFKMLDNTNDLILKSKSEIELKSKLDFLFILYFLFIVDVYGNDGILLSSAEGRRLREGFRRVVFDTSPHPHPLRTRAP</sequence>
<keyword evidence="1" id="KW-0472">Membrane</keyword>
<protein>
    <submittedName>
        <fullName evidence="2">Uncharacterized protein</fullName>
    </submittedName>
</protein>
<dbReference type="AlphaFoldDB" id="A0AAV4X051"/>
<keyword evidence="1" id="KW-0812">Transmembrane</keyword>
<proteinExistence type="predicted"/>
<keyword evidence="1" id="KW-1133">Transmembrane helix</keyword>
<dbReference type="Proteomes" id="UP001054945">
    <property type="component" value="Unassembled WGS sequence"/>
</dbReference>
<comment type="caution">
    <text evidence="2">The sequence shown here is derived from an EMBL/GenBank/DDBJ whole genome shotgun (WGS) entry which is preliminary data.</text>
</comment>
<keyword evidence="3" id="KW-1185">Reference proteome</keyword>
<organism evidence="2 3">
    <name type="scientific">Caerostris extrusa</name>
    <name type="common">Bark spider</name>
    <name type="synonym">Caerostris bankana</name>
    <dbReference type="NCBI Taxonomy" id="172846"/>
    <lineage>
        <taxon>Eukaryota</taxon>
        <taxon>Metazoa</taxon>
        <taxon>Ecdysozoa</taxon>
        <taxon>Arthropoda</taxon>
        <taxon>Chelicerata</taxon>
        <taxon>Arachnida</taxon>
        <taxon>Araneae</taxon>
        <taxon>Araneomorphae</taxon>
        <taxon>Entelegynae</taxon>
        <taxon>Araneoidea</taxon>
        <taxon>Araneidae</taxon>
        <taxon>Caerostris</taxon>
    </lineage>
</organism>
<evidence type="ECO:0000313" key="2">
    <source>
        <dbReference type="EMBL" id="GIY88067.1"/>
    </source>
</evidence>
<dbReference type="EMBL" id="BPLR01017018">
    <property type="protein sequence ID" value="GIY88067.1"/>
    <property type="molecule type" value="Genomic_DNA"/>
</dbReference>
<name>A0AAV4X051_CAEEX</name>
<gene>
    <name evidence="2" type="ORF">CEXT_779241</name>
</gene>
<reference evidence="2 3" key="1">
    <citation type="submission" date="2021-06" db="EMBL/GenBank/DDBJ databases">
        <title>Caerostris extrusa draft genome.</title>
        <authorList>
            <person name="Kono N."/>
            <person name="Arakawa K."/>
        </authorList>
    </citation>
    <scope>NUCLEOTIDE SEQUENCE [LARGE SCALE GENOMIC DNA]</scope>
</reference>
<evidence type="ECO:0000313" key="3">
    <source>
        <dbReference type="Proteomes" id="UP001054945"/>
    </source>
</evidence>